<proteinExistence type="predicted"/>
<evidence type="ECO:0000313" key="1">
    <source>
        <dbReference type="EMBL" id="RRT76885.1"/>
    </source>
</evidence>
<organism evidence="1 2">
    <name type="scientific">Ensete ventricosum</name>
    <name type="common">Abyssinian banana</name>
    <name type="synonym">Musa ensete</name>
    <dbReference type="NCBI Taxonomy" id="4639"/>
    <lineage>
        <taxon>Eukaryota</taxon>
        <taxon>Viridiplantae</taxon>
        <taxon>Streptophyta</taxon>
        <taxon>Embryophyta</taxon>
        <taxon>Tracheophyta</taxon>
        <taxon>Spermatophyta</taxon>
        <taxon>Magnoliopsida</taxon>
        <taxon>Liliopsida</taxon>
        <taxon>Zingiberales</taxon>
        <taxon>Musaceae</taxon>
        <taxon>Ensete</taxon>
    </lineage>
</organism>
<accession>A0A427AKW1</accession>
<dbReference type="EMBL" id="AMZH03002069">
    <property type="protein sequence ID" value="RRT76885.1"/>
    <property type="molecule type" value="Genomic_DNA"/>
</dbReference>
<comment type="caution">
    <text evidence="1">The sequence shown here is derived from an EMBL/GenBank/DDBJ whole genome shotgun (WGS) entry which is preliminary data.</text>
</comment>
<sequence length="116" mass="13215">MALRVACYFTSPRSHGISRSSLYKSIRLARCQVGIQQEEKKKKNVRRECNDVIPTLQVLSVGRGTERTTEESDSICKQKTLQMNLCPVCGVVKYYYHLRNCKCNLRSSMPASINDP</sequence>
<dbReference type="Proteomes" id="UP000287651">
    <property type="component" value="Unassembled WGS sequence"/>
</dbReference>
<gene>
    <name evidence="1" type="ORF">B296_00013085</name>
</gene>
<reference evidence="1 2" key="1">
    <citation type="journal article" date="2014" name="Agronomy (Basel)">
        <title>A Draft Genome Sequence for Ensete ventricosum, the Drought-Tolerant Tree Against Hunger.</title>
        <authorList>
            <person name="Harrison J."/>
            <person name="Moore K.A."/>
            <person name="Paszkiewicz K."/>
            <person name="Jones T."/>
            <person name="Grant M."/>
            <person name="Ambacheew D."/>
            <person name="Muzemil S."/>
            <person name="Studholme D.J."/>
        </authorList>
    </citation>
    <scope>NUCLEOTIDE SEQUENCE [LARGE SCALE GENOMIC DNA]</scope>
</reference>
<protein>
    <submittedName>
        <fullName evidence="1">Uncharacterized protein</fullName>
    </submittedName>
</protein>
<name>A0A427AKW1_ENSVE</name>
<dbReference type="AlphaFoldDB" id="A0A427AKW1"/>
<evidence type="ECO:0000313" key="2">
    <source>
        <dbReference type="Proteomes" id="UP000287651"/>
    </source>
</evidence>